<evidence type="ECO:0000313" key="1">
    <source>
        <dbReference type="EMBL" id="KAK7755819.1"/>
    </source>
</evidence>
<sequence length="88" mass="9800">MASLIVKDKVWPKQFDDLVKASESTPWYRTSITGPNKKDIKDNTIGPFITNQLKVNTPRQVGTPEDIFKALQLIQPGNATICEAAENN</sequence>
<dbReference type="Proteomes" id="UP001320420">
    <property type="component" value="Unassembled WGS sequence"/>
</dbReference>
<accession>A0AAN9V777</accession>
<gene>
    <name evidence="1" type="ORF">SLS62_002104</name>
</gene>
<name>A0AAN9V777_9PEZI</name>
<comment type="caution">
    <text evidence="1">The sequence shown here is derived from an EMBL/GenBank/DDBJ whole genome shotgun (WGS) entry which is preliminary data.</text>
</comment>
<organism evidence="1 2">
    <name type="scientific">Diatrype stigma</name>
    <dbReference type="NCBI Taxonomy" id="117547"/>
    <lineage>
        <taxon>Eukaryota</taxon>
        <taxon>Fungi</taxon>
        <taxon>Dikarya</taxon>
        <taxon>Ascomycota</taxon>
        <taxon>Pezizomycotina</taxon>
        <taxon>Sordariomycetes</taxon>
        <taxon>Xylariomycetidae</taxon>
        <taxon>Xylariales</taxon>
        <taxon>Diatrypaceae</taxon>
        <taxon>Diatrype</taxon>
    </lineage>
</organism>
<protein>
    <submittedName>
        <fullName evidence="1">Uncharacterized protein</fullName>
    </submittedName>
</protein>
<dbReference type="EMBL" id="JAKJXP020000010">
    <property type="protein sequence ID" value="KAK7755819.1"/>
    <property type="molecule type" value="Genomic_DNA"/>
</dbReference>
<evidence type="ECO:0000313" key="2">
    <source>
        <dbReference type="Proteomes" id="UP001320420"/>
    </source>
</evidence>
<proteinExistence type="predicted"/>
<reference evidence="1 2" key="1">
    <citation type="submission" date="2024-02" db="EMBL/GenBank/DDBJ databases">
        <title>De novo assembly and annotation of 12 fungi associated with fruit tree decline syndrome in Ontario, Canada.</title>
        <authorList>
            <person name="Sulman M."/>
            <person name="Ellouze W."/>
            <person name="Ilyukhin E."/>
        </authorList>
    </citation>
    <scope>NUCLEOTIDE SEQUENCE [LARGE SCALE GENOMIC DNA]</scope>
    <source>
        <strain evidence="1 2">M11/M66-122</strain>
    </source>
</reference>
<dbReference type="AlphaFoldDB" id="A0AAN9V777"/>
<keyword evidence="2" id="KW-1185">Reference proteome</keyword>